<dbReference type="Proteomes" id="UP000727654">
    <property type="component" value="Unassembled WGS sequence"/>
</dbReference>
<dbReference type="SUPFAM" id="SSF52540">
    <property type="entry name" value="P-loop containing nucleoside triphosphate hydrolases"/>
    <property type="match status" value="2"/>
</dbReference>
<feature type="transmembrane region" description="Helical" evidence="2">
    <location>
        <begin position="82"/>
        <end position="104"/>
    </location>
</feature>
<name>A0ABN7YI15_9BURK</name>
<sequence>MATLAKIQTALLVTATAAAVAAAYQPLPNTTRFTVLAVLAIAASVIVVFDLGMSAMGERFWASIVASLLLATAAVVNRNLDAVVVGLLFGAAVAVWLAAGQGLLNDETSTQKALQGPKDLTDAHDTGPAQWPTYPARRASKTFDDVLGMSKLKVELLSIAQEICHAHPGKRSPMNGILLHGEPGTGKTMIAEALAGQIGLPFLPVTIGDVASRWVNETTAQLQQVFTSAIAQAPCVLFFDEIDSSLIDRSSVVNGDSESTRITNALLTNLVDVRGKGVIVIAATNHLNKLDAAGIREGRFDYKVEVPPPDKEARLAIMLTRVAGALDHAEFDYDAAEILAARWEGFSAARLARVCAGMLKQHGDMPNAVYSFDEWTAALRTVQGTLGDALPESTVMLDKLIQTPSVCAYLTGLARRMVNSARIEALGGSVPSGLLLVGAPGTGKSKAVQALAKTTGWALLQTTGGSLPSPDAIDRLLRRAKDIRPVIIFLDEADDLLGLRAYAADRSLCNHLLTAMDGAGGQIKDILWIAATNHPELLDPAALRGGRFTDKLLFPAFDRQTMTRFVSSWLTESSARFATNLTAPAVADLIGPEPVANAVAILRGAVDIMLDRSAGGGTGVVCKMDIAAARTRILRPLWQAPEGGQLPT</sequence>
<keyword evidence="6" id="KW-1185">Reference proteome</keyword>
<feature type="domain" description="AAA+ ATPase" evidence="4">
    <location>
        <begin position="430"/>
        <end position="558"/>
    </location>
</feature>
<dbReference type="EC" id="3.4.24.-" evidence="5"/>
<dbReference type="InterPro" id="IPR027417">
    <property type="entry name" value="P-loop_NTPase"/>
</dbReference>
<dbReference type="Pfam" id="PF00004">
    <property type="entry name" value="AAA"/>
    <property type="match status" value="2"/>
</dbReference>
<accession>A0ABN7YI15</accession>
<dbReference type="Gene3D" id="1.10.8.60">
    <property type="match status" value="1"/>
</dbReference>
<protein>
    <submittedName>
        <fullName evidence="5">ATP-dependent zinc metalloprotease FtsH</fullName>
        <ecNumber evidence="5">3.4.24.-</ecNumber>
    </submittedName>
</protein>
<feature type="transmembrane region" description="Helical" evidence="2">
    <location>
        <begin position="33"/>
        <end position="53"/>
    </location>
</feature>
<dbReference type="InterPro" id="IPR003959">
    <property type="entry name" value="ATPase_AAA_core"/>
</dbReference>
<dbReference type="RefSeq" id="WP_224079841.1">
    <property type="nucleotide sequence ID" value="NZ_CAJZAI010000004.1"/>
</dbReference>
<evidence type="ECO:0000256" key="1">
    <source>
        <dbReference type="SAM" id="MobiDB-lite"/>
    </source>
</evidence>
<evidence type="ECO:0000259" key="4">
    <source>
        <dbReference type="SMART" id="SM00382"/>
    </source>
</evidence>
<feature type="signal peptide" evidence="3">
    <location>
        <begin position="1"/>
        <end position="21"/>
    </location>
</feature>
<keyword evidence="3" id="KW-0732">Signal</keyword>
<keyword evidence="2" id="KW-0472">Membrane</keyword>
<dbReference type="CDD" id="cd19481">
    <property type="entry name" value="RecA-like_protease"/>
    <property type="match status" value="2"/>
</dbReference>
<keyword evidence="2" id="KW-1133">Transmembrane helix</keyword>
<keyword evidence="5" id="KW-0378">Hydrolase</keyword>
<dbReference type="PANTHER" id="PTHR23077">
    <property type="entry name" value="AAA-FAMILY ATPASE"/>
    <property type="match status" value="1"/>
</dbReference>
<dbReference type="Gene3D" id="3.40.50.300">
    <property type="entry name" value="P-loop containing nucleotide triphosphate hydrolases"/>
    <property type="match status" value="2"/>
</dbReference>
<feature type="region of interest" description="Disordered" evidence="1">
    <location>
        <begin position="114"/>
        <end position="134"/>
    </location>
</feature>
<dbReference type="InterPro" id="IPR003593">
    <property type="entry name" value="AAA+_ATPase"/>
</dbReference>
<keyword evidence="5" id="KW-0482">Metalloprotease</keyword>
<comment type="caution">
    <text evidence="5">The sequence shown here is derived from an EMBL/GenBank/DDBJ whole genome shotgun (WGS) entry which is preliminary data.</text>
</comment>
<evidence type="ECO:0000313" key="5">
    <source>
        <dbReference type="EMBL" id="CAG9172424.1"/>
    </source>
</evidence>
<feature type="transmembrane region" description="Helical" evidence="2">
    <location>
        <begin position="60"/>
        <end position="76"/>
    </location>
</feature>
<dbReference type="GO" id="GO:0008237">
    <property type="term" value="F:metallopeptidase activity"/>
    <property type="evidence" value="ECO:0007669"/>
    <property type="project" value="UniProtKB-KW"/>
</dbReference>
<gene>
    <name evidence="5" type="primary">ftsH_4</name>
    <name evidence="5" type="ORF">LMG23992_02228</name>
</gene>
<dbReference type="EMBL" id="CAJZAI010000004">
    <property type="protein sequence ID" value="CAG9172424.1"/>
    <property type="molecule type" value="Genomic_DNA"/>
</dbReference>
<proteinExistence type="predicted"/>
<reference evidence="5 6" key="1">
    <citation type="submission" date="2021-08" db="EMBL/GenBank/DDBJ databases">
        <authorList>
            <person name="Peeters C."/>
        </authorList>
    </citation>
    <scope>NUCLEOTIDE SEQUENCE [LARGE SCALE GENOMIC DNA]</scope>
    <source>
        <strain evidence="5 6">LMG 23992</strain>
    </source>
</reference>
<evidence type="ECO:0000313" key="6">
    <source>
        <dbReference type="Proteomes" id="UP000727654"/>
    </source>
</evidence>
<organism evidence="5 6">
    <name type="scientific">Cupriavidus laharis</name>
    <dbReference type="NCBI Taxonomy" id="151654"/>
    <lineage>
        <taxon>Bacteria</taxon>
        <taxon>Pseudomonadati</taxon>
        <taxon>Pseudomonadota</taxon>
        <taxon>Betaproteobacteria</taxon>
        <taxon>Burkholderiales</taxon>
        <taxon>Burkholderiaceae</taxon>
        <taxon>Cupriavidus</taxon>
    </lineage>
</organism>
<evidence type="ECO:0000256" key="3">
    <source>
        <dbReference type="SAM" id="SignalP"/>
    </source>
</evidence>
<keyword evidence="5" id="KW-0645">Protease</keyword>
<dbReference type="InterPro" id="IPR050168">
    <property type="entry name" value="AAA_ATPase_domain"/>
</dbReference>
<dbReference type="PANTHER" id="PTHR23077:SF198">
    <property type="entry name" value="ATP-DEPENDENT ZINC METALLOPROTEASE FTSH"/>
    <property type="match status" value="1"/>
</dbReference>
<feature type="chain" id="PRO_5046412848" evidence="3">
    <location>
        <begin position="22"/>
        <end position="648"/>
    </location>
</feature>
<feature type="domain" description="AAA+ ATPase" evidence="4">
    <location>
        <begin position="173"/>
        <end position="310"/>
    </location>
</feature>
<evidence type="ECO:0000256" key="2">
    <source>
        <dbReference type="SAM" id="Phobius"/>
    </source>
</evidence>
<keyword evidence="2" id="KW-0812">Transmembrane</keyword>
<dbReference type="SMART" id="SM00382">
    <property type="entry name" value="AAA"/>
    <property type="match status" value="2"/>
</dbReference>